<evidence type="ECO:0000313" key="1">
    <source>
        <dbReference type="EMBL" id="KAL0567200.1"/>
    </source>
</evidence>
<evidence type="ECO:0000313" key="2">
    <source>
        <dbReference type="Proteomes" id="UP001465976"/>
    </source>
</evidence>
<dbReference type="Proteomes" id="UP001465976">
    <property type="component" value="Unassembled WGS sequence"/>
</dbReference>
<accession>A0ABR3EWA5</accession>
<comment type="caution">
    <text evidence="1">The sequence shown here is derived from an EMBL/GenBank/DDBJ whole genome shotgun (WGS) entry which is preliminary data.</text>
</comment>
<organism evidence="1 2">
    <name type="scientific">Marasmius crinis-equi</name>
    <dbReference type="NCBI Taxonomy" id="585013"/>
    <lineage>
        <taxon>Eukaryota</taxon>
        <taxon>Fungi</taxon>
        <taxon>Dikarya</taxon>
        <taxon>Basidiomycota</taxon>
        <taxon>Agaricomycotina</taxon>
        <taxon>Agaricomycetes</taxon>
        <taxon>Agaricomycetidae</taxon>
        <taxon>Agaricales</taxon>
        <taxon>Marasmiineae</taxon>
        <taxon>Marasmiaceae</taxon>
        <taxon>Marasmius</taxon>
    </lineage>
</organism>
<name>A0ABR3EWA5_9AGAR</name>
<protein>
    <submittedName>
        <fullName evidence="1">Uncharacterized protein</fullName>
    </submittedName>
</protein>
<dbReference type="EMBL" id="JBAHYK010001648">
    <property type="protein sequence ID" value="KAL0567200.1"/>
    <property type="molecule type" value="Genomic_DNA"/>
</dbReference>
<reference evidence="1 2" key="1">
    <citation type="submission" date="2024-02" db="EMBL/GenBank/DDBJ databases">
        <title>A draft genome for the cacao thread blight pathogen Marasmius crinis-equi.</title>
        <authorList>
            <person name="Cohen S.P."/>
            <person name="Baruah I.K."/>
            <person name="Amoako-Attah I."/>
            <person name="Bukari Y."/>
            <person name="Meinhardt L.W."/>
            <person name="Bailey B.A."/>
        </authorList>
    </citation>
    <scope>NUCLEOTIDE SEQUENCE [LARGE SCALE GENOMIC DNA]</scope>
    <source>
        <strain evidence="1 2">GH-76</strain>
    </source>
</reference>
<sequence>MPEAVENLWEGYPWVMPPTVAERWREYHNQLYSSPPALQQSADIASSRLIHLGALVTGSSAADAFMALALQPADRSGTLQSSRCTIPVLLCNVRGICLGWFCWA</sequence>
<keyword evidence="2" id="KW-1185">Reference proteome</keyword>
<gene>
    <name evidence="1" type="ORF">V5O48_014788</name>
</gene>
<proteinExistence type="predicted"/>